<reference evidence="2" key="1">
    <citation type="submission" date="2025-08" db="UniProtKB">
        <authorList>
            <consortium name="RefSeq"/>
        </authorList>
    </citation>
    <scope>IDENTIFICATION</scope>
    <source>
        <tissue evidence="2">Whole insect</tissue>
    </source>
</reference>
<protein>
    <submittedName>
        <fullName evidence="2">Uncharacterized protein LOC114334544</fullName>
    </submittedName>
</protein>
<dbReference type="Pfam" id="PF16087">
    <property type="entry name" value="DUF4817"/>
    <property type="match status" value="1"/>
</dbReference>
<organism evidence="2">
    <name type="scientific">Diabrotica virgifera virgifera</name>
    <name type="common">western corn rootworm</name>
    <dbReference type="NCBI Taxonomy" id="50390"/>
    <lineage>
        <taxon>Eukaryota</taxon>
        <taxon>Metazoa</taxon>
        <taxon>Ecdysozoa</taxon>
        <taxon>Arthropoda</taxon>
        <taxon>Hexapoda</taxon>
        <taxon>Insecta</taxon>
        <taxon>Pterygota</taxon>
        <taxon>Neoptera</taxon>
        <taxon>Endopterygota</taxon>
        <taxon>Coleoptera</taxon>
        <taxon>Polyphaga</taxon>
        <taxon>Cucujiformia</taxon>
        <taxon>Chrysomeloidea</taxon>
        <taxon>Chrysomelidae</taxon>
        <taxon>Galerucinae</taxon>
        <taxon>Diabroticina</taxon>
        <taxon>Diabroticites</taxon>
        <taxon>Diabrotica</taxon>
    </lineage>
</organism>
<sequence length="132" mass="15498">MNFRREEMTDMIWILGECFKNSLLATRIYKERYPQRRQPNKRAFDNLLDRSHRTGSVLYEAKGKTKTIITDENALNVLLAVTENPHTSIRNITREQDISYGSIHNILKKKQHAPSGFVLEWLSISFDEPRFS</sequence>
<proteinExistence type="predicted"/>
<dbReference type="RefSeq" id="XP_028140407.1">
    <property type="nucleotide sequence ID" value="XM_028284606.1"/>
</dbReference>
<evidence type="ECO:0000313" key="2">
    <source>
        <dbReference type="RefSeq" id="XP_028140407.1"/>
    </source>
</evidence>
<evidence type="ECO:0000259" key="1">
    <source>
        <dbReference type="Pfam" id="PF16087"/>
    </source>
</evidence>
<accession>A0A6P7G029</accession>
<name>A0A6P7G029_DIAVI</name>
<feature type="domain" description="DUF4817" evidence="1">
    <location>
        <begin position="6"/>
        <end position="57"/>
    </location>
</feature>
<gene>
    <name evidence="2" type="primary">LOC114334544</name>
</gene>
<dbReference type="InParanoid" id="A0A6P7G029"/>
<dbReference type="PANTHER" id="PTHR47326">
    <property type="entry name" value="TRANSPOSABLE ELEMENT TC3 TRANSPOSASE-LIKE PROTEIN"/>
    <property type="match status" value="1"/>
</dbReference>
<dbReference type="PANTHER" id="PTHR47326:SF1">
    <property type="entry name" value="HTH PSQ-TYPE DOMAIN-CONTAINING PROTEIN"/>
    <property type="match status" value="1"/>
</dbReference>
<dbReference type="InterPro" id="IPR032135">
    <property type="entry name" value="DUF4817"/>
</dbReference>
<dbReference type="AlphaFoldDB" id="A0A6P7G029"/>